<reference evidence="5" key="2">
    <citation type="submission" date="2008-08" db="EMBL/GenBank/DDBJ databases">
        <authorList>
            <consortium name="Diatom Consortium"/>
            <person name="Grigoriev I."/>
            <person name="Grimwood J."/>
            <person name="Kuo A."/>
            <person name="Otillar R.P."/>
            <person name="Salamov A."/>
            <person name="Detter J.C."/>
            <person name="Lindquist E."/>
            <person name="Shapiro H."/>
            <person name="Lucas S."/>
            <person name="Glavina del Rio T."/>
            <person name="Pitluck S."/>
            <person name="Rokhsar D."/>
            <person name="Bowler C."/>
        </authorList>
    </citation>
    <scope>GENOME REANNOTATION</scope>
    <source>
        <strain evidence="5">CCAP 1055/1</strain>
    </source>
</reference>
<gene>
    <name evidence="4" type="ORF">PHATRDRAFT_14856</name>
</gene>
<keyword evidence="2" id="KW-0413">Isomerase</keyword>
<dbReference type="Gene3D" id="3.30.70.1560">
    <property type="entry name" value="Alpha-L RNA-binding motif"/>
    <property type="match status" value="1"/>
</dbReference>
<keyword evidence="5" id="KW-1185">Reference proteome</keyword>
<dbReference type="RefSeq" id="XP_002182704.1">
    <property type="nucleotide sequence ID" value="XM_002182668.1"/>
</dbReference>
<dbReference type="STRING" id="556484.B7G6C8"/>
<dbReference type="Pfam" id="PF00849">
    <property type="entry name" value="PseudoU_synth_2"/>
    <property type="match status" value="1"/>
</dbReference>
<comment type="similarity">
    <text evidence="1">Belongs to the pseudouridine synthase RsuA family.</text>
</comment>
<dbReference type="GO" id="GO:0003723">
    <property type="term" value="F:RNA binding"/>
    <property type="evidence" value="ECO:0007669"/>
    <property type="project" value="InterPro"/>
</dbReference>
<dbReference type="eggNOG" id="ENOG502RJF9">
    <property type="taxonomic scope" value="Eukaryota"/>
</dbReference>
<dbReference type="InterPro" id="IPR020094">
    <property type="entry name" value="TruA/RsuA/RluB/E/F_N"/>
</dbReference>
<proteinExistence type="inferred from homology"/>
<organism evidence="4 5">
    <name type="scientific">Phaeodactylum tricornutum (strain CCAP 1055/1)</name>
    <dbReference type="NCBI Taxonomy" id="556484"/>
    <lineage>
        <taxon>Eukaryota</taxon>
        <taxon>Sar</taxon>
        <taxon>Stramenopiles</taxon>
        <taxon>Ochrophyta</taxon>
        <taxon>Bacillariophyta</taxon>
        <taxon>Bacillariophyceae</taxon>
        <taxon>Bacillariophycidae</taxon>
        <taxon>Naviculales</taxon>
        <taxon>Phaeodactylaceae</taxon>
        <taxon>Phaeodactylum</taxon>
    </lineage>
</organism>
<evidence type="ECO:0000256" key="1">
    <source>
        <dbReference type="ARBA" id="ARBA00008348"/>
    </source>
</evidence>
<protein>
    <recommendedName>
        <fullName evidence="3">Pseudouridine synthase RsuA/RluA-like domain-containing protein</fullName>
    </recommendedName>
</protein>
<dbReference type="SUPFAM" id="SSF55120">
    <property type="entry name" value="Pseudouridine synthase"/>
    <property type="match status" value="1"/>
</dbReference>
<evidence type="ECO:0000313" key="4">
    <source>
        <dbReference type="EMBL" id="EEC45991.1"/>
    </source>
</evidence>
<dbReference type="InterPro" id="IPR020103">
    <property type="entry name" value="PsdUridine_synth_cat_dom_sf"/>
</dbReference>
<accession>B7G6C8</accession>
<dbReference type="PaxDb" id="2850-Phatr14856"/>
<name>B7G6C8_PHATC</name>
<dbReference type="InterPro" id="IPR006145">
    <property type="entry name" value="PsdUridine_synth_RsuA/RluA"/>
</dbReference>
<dbReference type="GO" id="GO:0006364">
    <property type="term" value="P:rRNA processing"/>
    <property type="evidence" value="ECO:0007669"/>
    <property type="project" value="UniProtKB-ARBA"/>
</dbReference>
<dbReference type="InterPro" id="IPR018496">
    <property type="entry name" value="PsdUridine_synth_RsuA/RluB_CS"/>
</dbReference>
<feature type="domain" description="Pseudouridine synthase RsuA/RluA-like" evidence="3">
    <location>
        <begin position="2"/>
        <end position="91"/>
    </location>
</feature>
<dbReference type="PANTHER" id="PTHR47683:SF2">
    <property type="entry name" value="RNA-BINDING S4 DOMAIN-CONTAINING PROTEIN"/>
    <property type="match status" value="1"/>
</dbReference>
<dbReference type="InParanoid" id="B7G6C8"/>
<evidence type="ECO:0000256" key="2">
    <source>
        <dbReference type="ARBA" id="ARBA00023235"/>
    </source>
</evidence>
<dbReference type="GeneID" id="7203525"/>
<dbReference type="Gene3D" id="3.30.70.580">
    <property type="entry name" value="Pseudouridine synthase I, catalytic domain, N-terminal subdomain"/>
    <property type="match status" value="1"/>
</dbReference>
<dbReference type="EMBL" id="CM000618">
    <property type="protein sequence ID" value="EEC45991.1"/>
    <property type="molecule type" value="Genomic_DNA"/>
</dbReference>
<dbReference type="PROSITE" id="PS01149">
    <property type="entry name" value="PSI_RSU"/>
    <property type="match status" value="1"/>
</dbReference>
<dbReference type="GO" id="GO:0009982">
    <property type="term" value="F:pseudouridine synthase activity"/>
    <property type="evidence" value="ECO:0007669"/>
    <property type="project" value="InterPro"/>
</dbReference>
<dbReference type="AlphaFoldDB" id="B7G6C8"/>
<sequence>MHPVGRLDYDTSGLLLFSSSGALTQRLLHPKHEVEKEYVAVVTGIVVEDELRATLAAGVRGYLNVFDAQALSTVRLTVSEGKHRMVRRILANCGHPVVSLHRDRLGAVALNDLPAGEYRPLTTEESPWAETLVPLEKKHIKPKPKTSRKQL</sequence>
<dbReference type="OrthoDB" id="440619at2759"/>
<dbReference type="PANTHER" id="PTHR47683">
    <property type="entry name" value="PSEUDOURIDINE SYNTHASE FAMILY PROTEIN-RELATED"/>
    <property type="match status" value="1"/>
</dbReference>
<reference evidence="4 5" key="1">
    <citation type="journal article" date="2008" name="Nature">
        <title>The Phaeodactylum genome reveals the evolutionary history of diatom genomes.</title>
        <authorList>
            <person name="Bowler C."/>
            <person name="Allen A.E."/>
            <person name="Badger J.H."/>
            <person name="Grimwood J."/>
            <person name="Jabbari K."/>
            <person name="Kuo A."/>
            <person name="Maheswari U."/>
            <person name="Martens C."/>
            <person name="Maumus F."/>
            <person name="Otillar R.P."/>
            <person name="Rayko E."/>
            <person name="Salamov A."/>
            <person name="Vandepoele K."/>
            <person name="Beszteri B."/>
            <person name="Gruber A."/>
            <person name="Heijde M."/>
            <person name="Katinka M."/>
            <person name="Mock T."/>
            <person name="Valentin K."/>
            <person name="Verret F."/>
            <person name="Berges J.A."/>
            <person name="Brownlee C."/>
            <person name="Cadoret J.P."/>
            <person name="Chiovitti A."/>
            <person name="Choi C.J."/>
            <person name="Coesel S."/>
            <person name="De Martino A."/>
            <person name="Detter J.C."/>
            <person name="Durkin C."/>
            <person name="Falciatore A."/>
            <person name="Fournet J."/>
            <person name="Haruta M."/>
            <person name="Huysman M.J."/>
            <person name="Jenkins B.D."/>
            <person name="Jiroutova K."/>
            <person name="Jorgensen R.E."/>
            <person name="Joubert Y."/>
            <person name="Kaplan A."/>
            <person name="Kroger N."/>
            <person name="Kroth P.G."/>
            <person name="La Roche J."/>
            <person name="Lindquist E."/>
            <person name="Lommer M."/>
            <person name="Martin-Jezequel V."/>
            <person name="Lopez P.J."/>
            <person name="Lucas S."/>
            <person name="Mangogna M."/>
            <person name="McGinnis K."/>
            <person name="Medlin L.K."/>
            <person name="Montsant A."/>
            <person name="Oudot-Le Secq M.P."/>
            <person name="Napoli C."/>
            <person name="Obornik M."/>
            <person name="Parker M.S."/>
            <person name="Petit J.L."/>
            <person name="Porcel B.M."/>
            <person name="Poulsen N."/>
            <person name="Robison M."/>
            <person name="Rychlewski L."/>
            <person name="Rynearson T.A."/>
            <person name="Schmutz J."/>
            <person name="Shapiro H."/>
            <person name="Siaut M."/>
            <person name="Stanley M."/>
            <person name="Sussman M.R."/>
            <person name="Taylor A.R."/>
            <person name="Vardi A."/>
            <person name="von Dassow P."/>
            <person name="Vyverman W."/>
            <person name="Willis A."/>
            <person name="Wyrwicz L.S."/>
            <person name="Rokhsar D.S."/>
            <person name="Weissenbach J."/>
            <person name="Armbrust E.V."/>
            <person name="Green B.R."/>
            <person name="Van de Peer Y."/>
            <person name="Grigoriev I.V."/>
        </authorList>
    </citation>
    <scope>NUCLEOTIDE SEQUENCE [LARGE SCALE GENOMIC DNA]</scope>
    <source>
        <strain evidence="4 5">CCAP 1055/1</strain>
    </source>
</reference>
<evidence type="ECO:0000259" key="3">
    <source>
        <dbReference type="Pfam" id="PF00849"/>
    </source>
</evidence>
<evidence type="ECO:0000313" key="5">
    <source>
        <dbReference type="Proteomes" id="UP000000759"/>
    </source>
</evidence>
<dbReference type="InterPro" id="IPR042092">
    <property type="entry name" value="PsdUridine_s_RsuA/RluB/E/F_cat"/>
</dbReference>
<dbReference type="KEGG" id="pti:PHATRDRAFT_14856"/>
<dbReference type="InterPro" id="IPR050343">
    <property type="entry name" value="RsuA_PseudoU_synthase"/>
</dbReference>
<dbReference type="GO" id="GO:0001522">
    <property type="term" value="P:pseudouridine synthesis"/>
    <property type="evidence" value="ECO:0007669"/>
    <property type="project" value="InterPro"/>
</dbReference>
<dbReference type="Proteomes" id="UP000000759">
    <property type="component" value="Chromosome 16"/>
</dbReference>